<feature type="transmembrane region" description="Helical" evidence="1">
    <location>
        <begin position="12"/>
        <end position="34"/>
    </location>
</feature>
<accession>A0A2P2JR82</accession>
<dbReference type="AlphaFoldDB" id="A0A2P2JR82"/>
<evidence type="ECO:0000313" key="2">
    <source>
        <dbReference type="EMBL" id="MBW95987.1"/>
    </source>
</evidence>
<evidence type="ECO:0000256" key="1">
    <source>
        <dbReference type="SAM" id="Phobius"/>
    </source>
</evidence>
<keyword evidence="2" id="KW-0762">Sugar transport</keyword>
<sequence length="73" mass="8384">MQNANPKLNCQILFPSVSPLFGHCYLFMLQSGGIRYEKTDKKTRNHPKQQFAVIGDPLETDYLRCASTSQRCF</sequence>
<keyword evidence="1" id="KW-1133">Transmembrane helix</keyword>
<reference evidence="2" key="1">
    <citation type="submission" date="2018-02" db="EMBL/GenBank/DDBJ databases">
        <title>Rhizophora mucronata_Transcriptome.</title>
        <authorList>
            <person name="Meera S.P."/>
            <person name="Sreeshan A."/>
            <person name="Augustine A."/>
        </authorList>
    </citation>
    <scope>NUCLEOTIDE SEQUENCE</scope>
    <source>
        <tissue evidence="2">Leaf</tissue>
    </source>
</reference>
<organism evidence="2">
    <name type="scientific">Rhizophora mucronata</name>
    <name type="common">Asiatic mangrove</name>
    <dbReference type="NCBI Taxonomy" id="61149"/>
    <lineage>
        <taxon>Eukaryota</taxon>
        <taxon>Viridiplantae</taxon>
        <taxon>Streptophyta</taxon>
        <taxon>Embryophyta</taxon>
        <taxon>Tracheophyta</taxon>
        <taxon>Spermatophyta</taxon>
        <taxon>Magnoliopsida</taxon>
        <taxon>eudicotyledons</taxon>
        <taxon>Gunneridae</taxon>
        <taxon>Pentapetalae</taxon>
        <taxon>rosids</taxon>
        <taxon>fabids</taxon>
        <taxon>Malpighiales</taxon>
        <taxon>Rhizophoraceae</taxon>
        <taxon>Rhizophora</taxon>
    </lineage>
</organism>
<protein>
    <submittedName>
        <fullName evidence="2">Putative UDP-sugar transporter DDB_G0278631 isoform X1</fullName>
    </submittedName>
</protein>
<keyword evidence="2" id="KW-0813">Transport</keyword>
<keyword evidence="1" id="KW-0812">Transmembrane</keyword>
<proteinExistence type="predicted"/>
<keyword evidence="1" id="KW-0472">Membrane</keyword>
<name>A0A2P2JR82_RHIMU</name>
<dbReference type="EMBL" id="GGEC01015504">
    <property type="protein sequence ID" value="MBW95987.1"/>
    <property type="molecule type" value="Transcribed_RNA"/>
</dbReference>